<dbReference type="NCBIfam" id="TIGR02796">
    <property type="entry name" value="tolQ"/>
    <property type="match status" value="1"/>
</dbReference>
<feature type="transmembrane region" description="Helical" evidence="11">
    <location>
        <begin position="183"/>
        <end position="208"/>
    </location>
</feature>
<feature type="compositionally biased region" description="Polar residues" evidence="10">
    <location>
        <begin position="273"/>
        <end position="289"/>
    </location>
</feature>
<evidence type="ECO:0000256" key="6">
    <source>
        <dbReference type="ARBA" id="ARBA00022989"/>
    </source>
</evidence>
<feature type="compositionally biased region" description="Low complexity" evidence="10">
    <location>
        <begin position="242"/>
        <end position="265"/>
    </location>
</feature>
<evidence type="ECO:0000256" key="5">
    <source>
        <dbReference type="ARBA" id="ARBA00022692"/>
    </source>
</evidence>
<dbReference type="STRING" id="1246637.MTBBW1_830011"/>
<dbReference type="Proteomes" id="UP000191931">
    <property type="component" value="Unassembled WGS sequence"/>
</dbReference>
<evidence type="ECO:0000256" key="9">
    <source>
        <dbReference type="RuleBase" id="RU004057"/>
    </source>
</evidence>
<dbReference type="OrthoDB" id="9805133at2"/>
<accession>A0A1W1HKE4</accession>
<feature type="transmembrane region" description="Helical" evidence="11">
    <location>
        <begin position="18"/>
        <end position="39"/>
    </location>
</feature>
<dbReference type="PANTHER" id="PTHR30625:SF3">
    <property type="entry name" value="TOL-PAL SYSTEM PROTEIN TOLQ"/>
    <property type="match status" value="1"/>
</dbReference>
<dbReference type="InterPro" id="IPR050790">
    <property type="entry name" value="ExbB/TolQ_transport"/>
</dbReference>
<evidence type="ECO:0000313" key="14">
    <source>
        <dbReference type="Proteomes" id="UP000191931"/>
    </source>
</evidence>
<keyword evidence="9" id="KW-0813">Transport</keyword>
<evidence type="ECO:0000313" key="13">
    <source>
        <dbReference type="EMBL" id="SLM32939.1"/>
    </source>
</evidence>
<dbReference type="InterPro" id="IPR014163">
    <property type="entry name" value="Tol-Pal_TolQ"/>
</dbReference>
<keyword evidence="3" id="KW-0997">Cell inner membrane</keyword>
<proteinExistence type="inferred from homology"/>
<protein>
    <submittedName>
        <fullName evidence="13">TolQ1</fullName>
    </submittedName>
</protein>
<evidence type="ECO:0000256" key="4">
    <source>
        <dbReference type="ARBA" id="ARBA00022618"/>
    </source>
</evidence>
<sequence length="289" mass="31763">MNPETTDLFHMLMNAGPVVKAVLLLLLFFSITSWAIVFIKYRYIRRAYRDSVDFTDIFWQCRNLADAFAKAKILRTSPVARVFITGYMEIKKYEQTSTGASDTRGKTDGMMMPSYNIMSSVQRALRRSINVEIRRLSQLVPFLATAGNTAPFIGLFGTVWGIMNTFHGIGMSKSASLAVVAPGISEALVATAAGLAVAIPSVMAYNYFTDRIRVLDSELQSFVADLLNIIERDLQKNNINSSSVTASTSDAGTASSSIRGNSSGRIIRKTPLTGDSNINDKTLSQRVRT</sequence>
<evidence type="ECO:0000256" key="8">
    <source>
        <dbReference type="ARBA" id="ARBA00023306"/>
    </source>
</evidence>
<feature type="domain" description="MotA/TolQ/ExbB proton channel" evidence="12">
    <location>
        <begin position="118"/>
        <end position="219"/>
    </location>
</feature>
<name>A0A1W1HKE4_9BACT</name>
<keyword evidence="2" id="KW-1003">Cell membrane</keyword>
<organism evidence="13 14">
    <name type="scientific">Desulfamplus magnetovallimortis</name>
    <dbReference type="NCBI Taxonomy" id="1246637"/>
    <lineage>
        <taxon>Bacteria</taxon>
        <taxon>Pseudomonadati</taxon>
        <taxon>Thermodesulfobacteriota</taxon>
        <taxon>Desulfobacteria</taxon>
        <taxon>Desulfobacterales</taxon>
        <taxon>Desulfobacteraceae</taxon>
        <taxon>Desulfamplus</taxon>
    </lineage>
</organism>
<evidence type="ECO:0000256" key="11">
    <source>
        <dbReference type="SAM" id="Phobius"/>
    </source>
</evidence>
<dbReference type="GO" id="GO:0051301">
    <property type="term" value="P:cell division"/>
    <property type="evidence" value="ECO:0007669"/>
    <property type="project" value="UniProtKB-KW"/>
</dbReference>
<dbReference type="Pfam" id="PF01618">
    <property type="entry name" value="MotA_ExbB"/>
    <property type="match status" value="1"/>
</dbReference>
<dbReference type="RefSeq" id="WP_080802899.1">
    <property type="nucleotide sequence ID" value="NZ_LT828544.1"/>
</dbReference>
<evidence type="ECO:0000256" key="2">
    <source>
        <dbReference type="ARBA" id="ARBA00022475"/>
    </source>
</evidence>
<evidence type="ECO:0000256" key="7">
    <source>
        <dbReference type="ARBA" id="ARBA00023136"/>
    </source>
</evidence>
<keyword evidence="8" id="KW-0131">Cell cycle</keyword>
<keyword evidence="5 11" id="KW-0812">Transmembrane</keyword>
<comment type="similarity">
    <text evidence="9">Belongs to the exbB/tolQ family.</text>
</comment>
<dbReference type="GO" id="GO:0043213">
    <property type="term" value="P:bacteriocin transport"/>
    <property type="evidence" value="ECO:0007669"/>
    <property type="project" value="InterPro"/>
</dbReference>
<keyword evidence="7 11" id="KW-0472">Membrane</keyword>
<dbReference type="GO" id="GO:0005886">
    <property type="term" value="C:plasma membrane"/>
    <property type="evidence" value="ECO:0007669"/>
    <property type="project" value="UniProtKB-SubCell"/>
</dbReference>
<dbReference type="AlphaFoldDB" id="A0A1W1HKE4"/>
<gene>
    <name evidence="13" type="primary">tolQ</name>
    <name evidence="13" type="ORF">MTBBW1_830011</name>
</gene>
<dbReference type="EMBL" id="FWEV01000329">
    <property type="protein sequence ID" value="SLM32939.1"/>
    <property type="molecule type" value="Genomic_DNA"/>
</dbReference>
<evidence type="ECO:0000259" key="12">
    <source>
        <dbReference type="Pfam" id="PF01618"/>
    </source>
</evidence>
<dbReference type="GO" id="GO:0017038">
    <property type="term" value="P:protein import"/>
    <property type="evidence" value="ECO:0007669"/>
    <property type="project" value="TreeGrafter"/>
</dbReference>
<evidence type="ECO:0000256" key="3">
    <source>
        <dbReference type="ARBA" id="ARBA00022519"/>
    </source>
</evidence>
<evidence type="ECO:0000256" key="10">
    <source>
        <dbReference type="SAM" id="MobiDB-lite"/>
    </source>
</evidence>
<keyword evidence="6 11" id="KW-1133">Transmembrane helix</keyword>
<keyword evidence="9" id="KW-0653">Protein transport</keyword>
<comment type="subcellular location">
    <subcellularLocation>
        <location evidence="1">Cell membrane</location>
        <topology evidence="1">Multi-pass membrane protein</topology>
    </subcellularLocation>
    <subcellularLocation>
        <location evidence="9">Membrane</location>
        <topology evidence="9">Multi-pass membrane protein</topology>
    </subcellularLocation>
</comment>
<dbReference type="InterPro" id="IPR002898">
    <property type="entry name" value="MotA_ExbB_proton_chnl"/>
</dbReference>
<feature type="region of interest" description="Disordered" evidence="10">
    <location>
        <begin position="242"/>
        <end position="289"/>
    </location>
</feature>
<keyword evidence="4" id="KW-0132">Cell division</keyword>
<reference evidence="13 14" key="1">
    <citation type="submission" date="2017-03" db="EMBL/GenBank/DDBJ databases">
        <authorList>
            <person name="Afonso C.L."/>
            <person name="Miller P.J."/>
            <person name="Scott M.A."/>
            <person name="Spackman E."/>
            <person name="Goraichik I."/>
            <person name="Dimitrov K.M."/>
            <person name="Suarez D.L."/>
            <person name="Swayne D.E."/>
        </authorList>
    </citation>
    <scope>NUCLEOTIDE SEQUENCE [LARGE SCALE GENOMIC DNA]</scope>
    <source>
        <strain evidence="13">PRJEB14757</strain>
    </source>
</reference>
<keyword evidence="14" id="KW-1185">Reference proteome</keyword>
<feature type="transmembrane region" description="Helical" evidence="11">
    <location>
        <begin position="139"/>
        <end position="163"/>
    </location>
</feature>
<dbReference type="PANTHER" id="PTHR30625">
    <property type="entry name" value="PROTEIN TOLQ"/>
    <property type="match status" value="1"/>
</dbReference>
<evidence type="ECO:0000256" key="1">
    <source>
        <dbReference type="ARBA" id="ARBA00004651"/>
    </source>
</evidence>